<dbReference type="Gene3D" id="1.20.1260.10">
    <property type="match status" value="1"/>
</dbReference>
<evidence type="ECO:0000313" key="2">
    <source>
        <dbReference type="Proteomes" id="UP000070560"/>
    </source>
</evidence>
<reference evidence="1 2" key="1">
    <citation type="submission" date="2015-10" db="EMBL/GenBank/DDBJ databases">
        <title>Candidatus Desulfofervidus auxilii, a hydrogenotrophic sulfate-reducing bacterium involved in the thermophilic anaerobic oxidation of methane.</title>
        <authorList>
            <person name="Krukenberg V."/>
            <person name="Richter M."/>
            <person name="Wegener G."/>
        </authorList>
    </citation>
    <scope>NUCLEOTIDE SEQUENCE [LARGE SCALE GENOMIC DNA]</scope>
    <source>
        <strain evidence="1 2">HS1</strain>
    </source>
</reference>
<evidence type="ECO:0000313" key="1">
    <source>
        <dbReference type="EMBL" id="AMM39988.1"/>
    </source>
</evidence>
<dbReference type="OrthoDB" id="9792569at2"/>
<proteinExistence type="predicted"/>
<name>A0A7U4QII6_DESA2</name>
<dbReference type="AlphaFoldDB" id="A0A7U4QII6"/>
<dbReference type="KEGG" id="daw:HS1_000182"/>
<dbReference type="Proteomes" id="UP000070560">
    <property type="component" value="Chromosome"/>
</dbReference>
<protein>
    <submittedName>
        <fullName evidence="1">Rubrerythrin</fullName>
    </submittedName>
</protein>
<dbReference type="EMBL" id="CP013015">
    <property type="protein sequence ID" value="AMM39988.1"/>
    <property type="molecule type" value="Genomic_DNA"/>
</dbReference>
<dbReference type="InterPro" id="IPR009078">
    <property type="entry name" value="Ferritin-like_SF"/>
</dbReference>
<gene>
    <name evidence="1" type="ORF">HS1_000182</name>
</gene>
<organism evidence="1 2">
    <name type="scientific">Desulfofervidus auxilii</name>
    <dbReference type="NCBI Taxonomy" id="1621989"/>
    <lineage>
        <taxon>Bacteria</taxon>
        <taxon>Pseudomonadati</taxon>
        <taxon>Thermodesulfobacteriota</taxon>
        <taxon>Candidatus Desulfofervidia</taxon>
        <taxon>Candidatus Desulfofervidales</taxon>
        <taxon>Candidatus Desulfofervidaceae</taxon>
        <taxon>Candidatus Desulfofervidus</taxon>
    </lineage>
</organism>
<sequence length="115" mass="13436">MKFMLCLKRKKPLKWITSIGNPSRVQKVFQESLVEQAKASSDESEALRFALNRGEDSIKYYEALAEQTEDNKEKRFYLALSREKRNHYLIILDSIEYLTAPAGWLQLHEKTLLEG</sequence>
<dbReference type="SUPFAM" id="SSF47240">
    <property type="entry name" value="Ferritin-like"/>
    <property type="match status" value="1"/>
</dbReference>
<dbReference type="RefSeq" id="WP_066060299.1">
    <property type="nucleotide sequence ID" value="NZ_CP013015.1"/>
</dbReference>
<keyword evidence="2" id="KW-1185">Reference proteome</keyword>
<accession>A0A7U4QII6</accession>
<dbReference type="InterPro" id="IPR012347">
    <property type="entry name" value="Ferritin-like"/>
</dbReference>